<evidence type="ECO:0000313" key="2">
    <source>
        <dbReference type="Proteomes" id="UP000812287"/>
    </source>
</evidence>
<name>A0A9P8AN34_9AGAR</name>
<organism evidence="1 2">
    <name type="scientific">Guyanagaster necrorhizus</name>
    <dbReference type="NCBI Taxonomy" id="856835"/>
    <lineage>
        <taxon>Eukaryota</taxon>
        <taxon>Fungi</taxon>
        <taxon>Dikarya</taxon>
        <taxon>Basidiomycota</taxon>
        <taxon>Agaricomycotina</taxon>
        <taxon>Agaricomycetes</taxon>
        <taxon>Agaricomycetidae</taxon>
        <taxon>Agaricales</taxon>
        <taxon>Marasmiineae</taxon>
        <taxon>Physalacriaceae</taxon>
        <taxon>Guyanagaster</taxon>
    </lineage>
</organism>
<reference evidence="1" key="1">
    <citation type="submission" date="2020-11" db="EMBL/GenBank/DDBJ databases">
        <title>Adaptations for nitrogen fixation in a non-lichenized fungal sporocarp promotes dispersal by wood-feeding termites.</title>
        <authorList>
            <consortium name="DOE Joint Genome Institute"/>
            <person name="Koch R.A."/>
            <person name="Yoon G."/>
            <person name="Arayal U."/>
            <person name="Lail K."/>
            <person name="Amirebrahimi M."/>
            <person name="Labutti K."/>
            <person name="Lipzen A."/>
            <person name="Riley R."/>
            <person name="Barry K."/>
            <person name="Henrissat B."/>
            <person name="Grigoriev I.V."/>
            <person name="Herr J.R."/>
            <person name="Aime M.C."/>
        </authorList>
    </citation>
    <scope>NUCLEOTIDE SEQUENCE</scope>
    <source>
        <strain evidence="1">MCA 3950</strain>
    </source>
</reference>
<dbReference type="RefSeq" id="XP_043033982.1">
    <property type="nucleotide sequence ID" value="XM_043184570.1"/>
</dbReference>
<proteinExistence type="predicted"/>
<keyword evidence="2" id="KW-1185">Reference proteome</keyword>
<evidence type="ECO:0000313" key="1">
    <source>
        <dbReference type="EMBL" id="KAG7440482.1"/>
    </source>
</evidence>
<dbReference type="GeneID" id="66106867"/>
<sequence length="281" mass="31321">MTSNPSTNVESVTALAKHCEDLVEECVRGTINILDFADRLHQLGISSEAAGDYIRLLQEWIKQAGLWSLIIASSNIQDGDNKDIGVTDHREATPSDLSQAEIEEFQQKQVKKSKAAAKQCQKARSQVVEEAAWVMLCSKLQFIHQTFSMNDLQSSIATVLAGILRLGDTVSPKTASISLMILAQAPHLTSIIATDQGYDYNEKAKELMAGYAIIRKDVSSAKKSLRSESDWCRVYDAWARGVQVLYPHHEAELKVYWKYVVKVFWAAPHDSTVAIHIDEEV</sequence>
<dbReference type="OrthoDB" id="3058101at2759"/>
<gene>
    <name evidence="1" type="ORF">BT62DRAFT_924026</name>
</gene>
<dbReference type="Proteomes" id="UP000812287">
    <property type="component" value="Unassembled WGS sequence"/>
</dbReference>
<dbReference type="AlphaFoldDB" id="A0A9P8AN34"/>
<dbReference type="EMBL" id="MU250571">
    <property type="protein sequence ID" value="KAG7440482.1"/>
    <property type="molecule type" value="Genomic_DNA"/>
</dbReference>
<comment type="caution">
    <text evidence="1">The sequence shown here is derived from an EMBL/GenBank/DDBJ whole genome shotgun (WGS) entry which is preliminary data.</text>
</comment>
<accession>A0A9P8AN34</accession>
<protein>
    <submittedName>
        <fullName evidence="1">Uncharacterized protein</fullName>
    </submittedName>
</protein>